<organism evidence="10 11">
    <name type="scientific">Thalassovita litoralis</name>
    <dbReference type="NCBI Taxonomy" id="1010611"/>
    <lineage>
        <taxon>Bacteria</taxon>
        <taxon>Pseudomonadati</taxon>
        <taxon>Pseudomonadota</taxon>
        <taxon>Alphaproteobacteria</taxon>
        <taxon>Rhodobacterales</taxon>
        <taxon>Roseobacteraceae</taxon>
        <taxon>Thalassovita</taxon>
    </lineage>
</organism>
<keyword evidence="4" id="KW-0997">Cell inner membrane</keyword>
<keyword evidence="11" id="KW-1185">Reference proteome</keyword>
<sequence length="145" mass="15253">MMNSIPVDWIWGLIGGLLIGTGGAVYLLANGRIMGASGILGGLVDRSGWSTWKERAAFLLGVFLLPIPLYPLYRAVDTHITSNWAVIIAAGLLVGIGTRFANGCTSGHGVCGISRFSLRGIVATVFYILAGGVAVIIFRHLLGLV</sequence>
<keyword evidence="2" id="KW-0813">Transport</keyword>
<evidence type="ECO:0000256" key="7">
    <source>
        <dbReference type="ARBA" id="ARBA00023136"/>
    </source>
</evidence>
<protein>
    <submittedName>
        <fullName evidence="10">Uncharacterized protein</fullName>
    </submittedName>
</protein>
<evidence type="ECO:0000313" key="10">
    <source>
        <dbReference type="EMBL" id="SMO84837.1"/>
    </source>
</evidence>
<evidence type="ECO:0000313" key="11">
    <source>
        <dbReference type="Proteomes" id="UP000316030"/>
    </source>
</evidence>
<dbReference type="InterPro" id="IPR007272">
    <property type="entry name" value="Sulf_transp_TsuA/YedE"/>
</dbReference>
<accession>A0A521ELP4</accession>
<comment type="subcellular location">
    <subcellularLocation>
        <location evidence="1">Cell inner membrane</location>
        <topology evidence="1">Multi-pass membrane protein</topology>
    </subcellularLocation>
</comment>
<keyword evidence="6 9" id="KW-1133">Transmembrane helix</keyword>
<evidence type="ECO:0000256" key="9">
    <source>
        <dbReference type="SAM" id="Phobius"/>
    </source>
</evidence>
<evidence type="ECO:0000256" key="2">
    <source>
        <dbReference type="ARBA" id="ARBA00022448"/>
    </source>
</evidence>
<dbReference type="Proteomes" id="UP000316030">
    <property type="component" value="Unassembled WGS sequence"/>
</dbReference>
<evidence type="ECO:0000256" key="5">
    <source>
        <dbReference type="ARBA" id="ARBA00022692"/>
    </source>
</evidence>
<dbReference type="PANTHER" id="PTHR30574:SF1">
    <property type="entry name" value="SULPHUR TRANSPORT DOMAIN-CONTAINING PROTEIN"/>
    <property type="match status" value="1"/>
</dbReference>
<feature type="transmembrane region" description="Helical" evidence="9">
    <location>
        <begin position="6"/>
        <end position="29"/>
    </location>
</feature>
<keyword evidence="7 9" id="KW-0472">Membrane</keyword>
<gene>
    <name evidence="10" type="ORF">SAMN06265173_11764</name>
</gene>
<evidence type="ECO:0000256" key="3">
    <source>
        <dbReference type="ARBA" id="ARBA00022475"/>
    </source>
</evidence>
<feature type="transmembrane region" description="Helical" evidence="9">
    <location>
        <begin position="56"/>
        <end position="76"/>
    </location>
</feature>
<evidence type="ECO:0000256" key="4">
    <source>
        <dbReference type="ARBA" id="ARBA00022519"/>
    </source>
</evidence>
<keyword evidence="3" id="KW-1003">Cell membrane</keyword>
<name>A0A521ELP4_9RHOB</name>
<evidence type="ECO:0000256" key="6">
    <source>
        <dbReference type="ARBA" id="ARBA00022989"/>
    </source>
</evidence>
<comment type="similarity">
    <text evidence="8">Belongs to the TsuA/YedE (TC 9.B.102) family.</text>
</comment>
<feature type="transmembrane region" description="Helical" evidence="9">
    <location>
        <begin position="121"/>
        <end position="142"/>
    </location>
</feature>
<evidence type="ECO:0000256" key="1">
    <source>
        <dbReference type="ARBA" id="ARBA00004429"/>
    </source>
</evidence>
<dbReference type="Pfam" id="PF04143">
    <property type="entry name" value="Sulf_transp"/>
    <property type="match status" value="1"/>
</dbReference>
<evidence type="ECO:0000256" key="8">
    <source>
        <dbReference type="ARBA" id="ARBA00035655"/>
    </source>
</evidence>
<dbReference type="EMBL" id="FXTO01000017">
    <property type="protein sequence ID" value="SMO84837.1"/>
    <property type="molecule type" value="Genomic_DNA"/>
</dbReference>
<dbReference type="GO" id="GO:0005886">
    <property type="term" value="C:plasma membrane"/>
    <property type="evidence" value="ECO:0007669"/>
    <property type="project" value="UniProtKB-SubCell"/>
</dbReference>
<dbReference type="AlphaFoldDB" id="A0A521ELP4"/>
<feature type="transmembrane region" description="Helical" evidence="9">
    <location>
        <begin position="82"/>
        <end position="101"/>
    </location>
</feature>
<proteinExistence type="inferred from homology"/>
<dbReference type="PANTHER" id="PTHR30574">
    <property type="entry name" value="INNER MEMBRANE PROTEIN YEDE"/>
    <property type="match status" value="1"/>
</dbReference>
<reference evidence="10 11" key="1">
    <citation type="submission" date="2017-05" db="EMBL/GenBank/DDBJ databases">
        <authorList>
            <person name="Varghese N."/>
            <person name="Submissions S."/>
        </authorList>
    </citation>
    <scope>NUCLEOTIDE SEQUENCE [LARGE SCALE GENOMIC DNA]</scope>
    <source>
        <strain evidence="10 11">DSM 29506</strain>
    </source>
</reference>
<keyword evidence="5 9" id="KW-0812">Transmembrane</keyword>